<organism evidence="2 3">
    <name type="scientific">Halorubrum ezzemoulense</name>
    <name type="common">Halorubrum chaoviator</name>
    <dbReference type="NCBI Taxonomy" id="337243"/>
    <lineage>
        <taxon>Archaea</taxon>
        <taxon>Methanobacteriati</taxon>
        <taxon>Methanobacteriota</taxon>
        <taxon>Stenosarchaea group</taxon>
        <taxon>Halobacteria</taxon>
        <taxon>Halobacteriales</taxon>
        <taxon>Haloferacaceae</taxon>
        <taxon>Halorubrum</taxon>
    </lineage>
</organism>
<name>A0A256JWB2_HALEZ</name>
<dbReference type="RefSeq" id="WP_256948726.1">
    <property type="nucleotide sequence ID" value="NZ_NHPD01000047.1"/>
</dbReference>
<protein>
    <submittedName>
        <fullName evidence="2">Aspartate--tRNA(Asn) ligase</fullName>
    </submittedName>
</protein>
<evidence type="ECO:0000313" key="3">
    <source>
        <dbReference type="Proteomes" id="UP000216925"/>
    </source>
</evidence>
<dbReference type="SUPFAM" id="SSF50249">
    <property type="entry name" value="Nucleic acid-binding proteins"/>
    <property type="match status" value="1"/>
</dbReference>
<dbReference type="AlphaFoldDB" id="A0A256JWB2"/>
<dbReference type="InterPro" id="IPR004365">
    <property type="entry name" value="NA-bd_OB_tRNA"/>
</dbReference>
<gene>
    <name evidence="2" type="ORF">DJ76_11825</name>
</gene>
<dbReference type="GO" id="GO:0003676">
    <property type="term" value="F:nucleic acid binding"/>
    <property type="evidence" value="ECO:0007669"/>
    <property type="project" value="InterPro"/>
</dbReference>
<proteinExistence type="predicted"/>
<dbReference type="EMBL" id="NHPD01000047">
    <property type="protein sequence ID" value="OYR72672.1"/>
    <property type="molecule type" value="Genomic_DNA"/>
</dbReference>
<feature type="domain" description="OB" evidence="1">
    <location>
        <begin position="17"/>
        <end position="95"/>
    </location>
</feature>
<dbReference type="GO" id="GO:0016874">
    <property type="term" value="F:ligase activity"/>
    <property type="evidence" value="ECO:0007669"/>
    <property type="project" value="UniProtKB-KW"/>
</dbReference>
<keyword evidence="2" id="KW-0436">Ligase</keyword>
<dbReference type="Proteomes" id="UP000216925">
    <property type="component" value="Unassembled WGS sequence"/>
</dbReference>
<sequence>MIERIHTSDVEPDADEVAIAGHVHEIRDLGGLVFLIVRDREGLIQIVFKEEREPELFEAVQDVGAEDVVRVVGEPLESDQAPGGVEIAPTEYEVIDEAESPLPLEISKDIEVD</sequence>
<accession>A0A256JWB2</accession>
<feature type="non-terminal residue" evidence="2">
    <location>
        <position position="113"/>
    </location>
</feature>
<reference evidence="2 3" key="1">
    <citation type="journal article" date="2014" name="Front. Microbiol.">
        <title>Population and genomic analysis of the genus Halorubrum.</title>
        <authorList>
            <person name="Fullmer M.S."/>
            <person name="Soucy S.M."/>
            <person name="Swithers K.S."/>
            <person name="Makkay A.M."/>
            <person name="Wheeler R."/>
            <person name="Ventosa A."/>
            <person name="Gogarten J.P."/>
            <person name="Papke R.T."/>
        </authorList>
    </citation>
    <scope>NUCLEOTIDE SEQUENCE [LARGE SCALE GENOMIC DNA]</scope>
    <source>
        <strain evidence="2 3">Ec15</strain>
    </source>
</reference>
<evidence type="ECO:0000259" key="1">
    <source>
        <dbReference type="Pfam" id="PF01336"/>
    </source>
</evidence>
<comment type="caution">
    <text evidence="2">The sequence shown here is derived from an EMBL/GenBank/DDBJ whole genome shotgun (WGS) entry which is preliminary data.</text>
</comment>
<dbReference type="Gene3D" id="2.40.50.140">
    <property type="entry name" value="Nucleic acid-binding proteins"/>
    <property type="match status" value="1"/>
</dbReference>
<dbReference type="InterPro" id="IPR012340">
    <property type="entry name" value="NA-bd_OB-fold"/>
</dbReference>
<dbReference type="Pfam" id="PF01336">
    <property type="entry name" value="tRNA_anti-codon"/>
    <property type="match status" value="1"/>
</dbReference>
<evidence type="ECO:0000313" key="2">
    <source>
        <dbReference type="EMBL" id="OYR72672.1"/>
    </source>
</evidence>